<evidence type="ECO:0000256" key="5">
    <source>
        <dbReference type="ARBA" id="ARBA00022823"/>
    </source>
</evidence>
<dbReference type="PaxDb" id="214684-Q5KP05"/>
<dbReference type="GO" id="GO:0005739">
    <property type="term" value="C:mitochondrion"/>
    <property type="evidence" value="ECO:0000318"/>
    <property type="project" value="GO_Central"/>
</dbReference>
<reference evidence="13 14" key="1">
    <citation type="journal article" date="2005" name="Science">
        <title>The genome of the basidiomycetous yeast and human pathogen Cryptococcus neoformans.</title>
        <authorList>
            <person name="Loftus B.J."/>
            <person name="Fung E."/>
            <person name="Roncaglia P."/>
            <person name="Rowley D."/>
            <person name="Amedeo P."/>
            <person name="Bruno D."/>
            <person name="Vamathevan J."/>
            <person name="Miranda M."/>
            <person name="Anderson I.J."/>
            <person name="Fraser J.A."/>
            <person name="Allen J.E."/>
            <person name="Bosdet I.E."/>
            <person name="Brent M.R."/>
            <person name="Chiu R."/>
            <person name="Doering T.L."/>
            <person name="Donlin M.J."/>
            <person name="D'Souza C.A."/>
            <person name="Fox D.S."/>
            <person name="Grinberg V."/>
            <person name="Fu J."/>
            <person name="Fukushima M."/>
            <person name="Haas B.J."/>
            <person name="Huang J.C."/>
            <person name="Janbon G."/>
            <person name="Jones S.J."/>
            <person name="Koo H.L."/>
            <person name="Krzywinski M.I."/>
            <person name="Kwon-Chung J.K."/>
            <person name="Lengeler K.B."/>
            <person name="Maiti R."/>
            <person name="Marra M.A."/>
            <person name="Marra R.E."/>
            <person name="Mathewson C.A."/>
            <person name="Mitchell T.G."/>
            <person name="Pertea M."/>
            <person name="Riggs F.R."/>
            <person name="Salzberg S.L."/>
            <person name="Schein J.E."/>
            <person name="Shvartsbeyn A."/>
            <person name="Shin H."/>
            <person name="Shumway M."/>
            <person name="Specht C.A."/>
            <person name="Suh B.B."/>
            <person name="Tenney A."/>
            <person name="Utterback T.R."/>
            <person name="Wickes B.L."/>
            <person name="Wortman J.R."/>
            <person name="Wye N.H."/>
            <person name="Kronstad J.W."/>
            <person name="Lodge J.K."/>
            <person name="Heitman J."/>
            <person name="Davis R.W."/>
            <person name="Fraser C.M."/>
            <person name="Hyman R.W."/>
        </authorList>
    </citation>
    <scope>NUCLEOTIDE SEQUENCE [LARGE SCALE GENOMIC DNA]</scope>
    <source>
        <strain evidence="14">JEC21 / ATCC MYA-565</strain>
    </source>
</reference>
<evidence type="ECO:0000256" key="10">
    <source>
        <dbReference type="SAM" id="MobiDB-lite"/>
    </source>
</evidence>
<feature type="domain" description="Peripheral subunit-binding (PSBD)" evidence="12">
    <location>
        <begin position="291"/>
        <end position="328"/>
    </location>
</feature>
<comment type="similarity">
    <text evidence="3 9">Belongs to the 2-oxoacid dehydrogenase family.</text>
</comment>
<dbReference type="InterPro" id="IPR003016">
    <property type="entry name" value="2-oxoA_DH_lipoyl-BS"/>
</dbReference>
<dbReference type="AlphaFoldDB" id="Q5KP05"/>
<comment type="subcellular location">
    <subcellularLocation>
        <location evidence="2">Mitochondrion matrix</location>
    </subcellularLocation>
</comment>
<dbReference type="InterPro" id="IPR050743">
    <property type="entry name" value="2-oxoacid_DH_E2_comp"/>
</dbReference>
<feature type="domain" description="Lipoyl-binding" evidence="11">
    <location>
        <begin position="51"/>
        <end position="131"/>
    </location>
</feature>
<dbReference type="Gene3D" id="2.40.50.100">
    <property type="match status" value="1"/>
</dbReference>
<dbReference type="eggNOG" id="KOG0558">
    <property type="taxonomic scope" value="Eukaryota"/>
</dbReference>
<dbReference type="PROSITE" id="PS51826">
    <property type="entry name" value="PSBD"/>
    <property type="match status" value="1"/>
</dbReference>
<dbReference type="InterPro" id="IPR001078">
    <property type="entry name" value="2-oxoacid_DH_actylTfrase"/>
</dbReference>
<comment type="cofactor">
    <cofactor evidence="1 9">
        <name>(R)-lipoate</name>
        <dbReference type="ChEBI" id="CHEBI:83088"/>
    </cofactor>
</comment>
<sequence>MFFRLRRFGLLHRPRSPTACISPISYSFASPSHLNFSGKFRICSRPLHQSSAALKLSPFKLHDIGEGITEVEILKWHVTDGQAVEEFDALCEVQSDKSVVELTSHAKGIVRDIKTDPGHMVKVGTVLCVIETDEPSEDAAEDDLQAPPQLDNAQDSVEDNTKSPTLGVQPQKLSGQDEIRAHESATVAQAEDLSEELERASERESPPPTPSASRRKHPLADADKDEDDRFSETETLFRAHDASMDASGPTKLSGEAAILPSASRREPEQYTGPVPERRSQPVGDRERAVIKAAPAVRTLALRLGIDLSQVTPSGEGGRVVREDVFSAANTTAGVENQSAQVKKYNTQATSNKSEVIEQETTRVEFGRTRKVMFKALSEQAKIPHFGYSHTLDLTALIPYLKSKPFSPSKPSYTASDIPSSLIHEDEAIPEVGKNAKPTLLTFLIKTILLALEEHPIMRSRVKHGTDGTEKWLEVSRHGIIGVAVSDPKYGLLTPSLPPLNPSTPIPILTNHLTHLRQTAHRPSSQEGAHLTVSSVGGLGECSGASPILPPGGGLAICAVGRAKWEVEWVKKEGGKVFDLGVEDVKSAGLKAVLRVPVGWSADHRVLEGAELISFTETWKKYIEEPWRWMKFSG</sequence>
<dbReference type="Gene3D" id="3.30.559.10">
    <property type="entry name" value="Chloramphenicol acetyltransferase-like domain"/>
    <property type="match status" value="1"/>
</dbReference>
<dbReference type="VEuPathDB" id="FungiDB:CNA04660"/>
<keyword evidence="8 9" id="KW-0012">Acyltransferase</keyword>
<dbReference type="KEGG" id="cne:CNA04660"/>
<dbReference type="GO" id="GO:0045333">
    <property type="term" value="P:cellular respiration"/>
    <property type="evidence" value="ECO:0007669"/>
    <property type="project" value="UniProtKB-ARBA"/>
</dbReference>
<evidence type="ECO:0000256" key="8">
    <source>
        <dbReference type="ARBA" id="ARBA00023315"/>
    </source>
</evidence>
<dbReference type="InterPro" id="IPR004167">
    <property type="entry name" value="PSBD"/>
</dbReference>
<evidence type="ECO:0000256" key="6">
    <source>
        <dbReference type="ARBA" id="ARBA00022946"/>
    </source>
</evidence>
<dbReference type="GO" id="GO:0016746">
    <property type="term" value="F:acyltransferase activity"/>
    <property type="evidence" value="ECO:0007669"/>
    <property type="project" value="UniProtKB-KW"/>
</dbReference>
<feature type="compositionally biased region" description="Polar residues" evidence="10">
    <location>
        <begin position="162"/>
        <end position="174"/>
    </location>
</feature>
<keyword evidence="7" id="KW-0496">Mitochondrion</keyword>
<keyword evidence="4 9" id="KW-0808">Transferase</keyword>
<feature type="region of interest" description="Disordered" evidence="10">
    <location>
        <begin position="135"/>
        <end position="231"/>
    </location>
</feature>
<dbReference type="GO" id="GO:0005759">
    <property type="term" value="C:mitochondrial matrix"/>
    <property type="evidence" value="ECO:0007669"/>
    <property type="project" value="UniProtKB-SubCell"/>
</dbReference>
<dbReference type="FunFam" id="2.40.50.100:FF:000013">
    <property type="entry name" value="Dihydrolipoamide acetyltransferase component of pyruvate dehydrogenase complex"/>
    <property type="match status" value="1"/>
</dbReference>
<dbReference type="PANTHER" id="PTHR43178:SF5">
    <property type="entry name" value="LIPOAMIDE ACYLTRANSFERASE COMPONENT OF BRANCHED-CHAIN ALPHA-KETO ACID DEHYDROGENASE COMPLEX, MITOCHONDRIAL"/>
    <property type="match status" value="1"/>
</dbReference>
<dbReference type="Pfam" id="PF02817">
    <property type="entry name" value="E3_binding"/>
    <property type="match status" value="1"/>
</dbReference>
<dbReference type="RefSeq" id="XP_566847.1">
    <property type="nucleotide sequence ID" value="XM_566847.2"/>
</dbReference>
<dbReference type="InterPro" id="IPR023213">
    <property type="entry name" value="CAT-like_dom_sf"/>
</dbReference>
<dbReference type="InterPro" id="IPR000089">
    <property type="entry name" value="Biotin_lipoyl"/>
</dbReference>
<dbReference type="EC" id="2.3.1.-" evidence="9"/>
<dbReference type="Pfam" id="PF00198">
    <property type="entry name" value="2-oxoacid_dh"/>
    <property type="match status" value="1"/>
</dbReference>
<evidence type="ECO:0000256" key="3">
    <source>
        <dbReference type="ARBA" id="ARBA00007317"/>
    </source>
</evidence>
<dbReference type="FunFam" id="3.30.559.10:FF:000041">
    <property type="entry name" value="Dihydrolipoamide acetyltransferase component of pyruvate dehydrogenase complex"/>
    <property type="match status" value="1"/>
</dbReference>
<evidence type="ECO:0000256" key="2">
    <source>
        <dbReference type="ARBA" id="ARBA00004305"/>
    </source>
</evidence>
<gene>
    <name evidence="13" type="ordered locus">CNA04660</name>
</gene>
<dbReference type="HOGENOM" id="CLU_016733_10_0_1"/>
<evidence type="ECO:0000259" key="11">
    <source>
        <dbReference type="PROSITE" id="PS50968"/>
    </source>
</evidence>
<evidence type="ECO:0000256" key="1">
    <source>
        <dbReference type="ARBA" id="ARBA00001938"/>
    </source>
</evidence>
<keyword evidence="6" id="KW-0809">Transit peptide</keyword>
<dbReference type="OrthoDB" id="15567at2759"/>
<proteinExistence type="inferred from homology"/>
<name>Q5KP05_CRYD1</name>
<evidence type="ECO:0000256" key="9">
    <source>
        <dbReference type="RuleBase" id="RU003423"/>
    </source>
</evidence>
<dbReference type="PROSITE" id="PS00189">
    <property type="entry name" value="LIPOYL"/>
    <property type="match status" value="1"/>
</dbReference>
<dbReference type="PROSITE" id="PS50968">
    <property type="entry name" value="BIOTINYL_LIPOYL"/>
    <property type="match status" value="1"/>
</dbReference>
<dbReference type="GO" id="GO:0160157">
    <property type="term" value="C:branched-chain alpha-ketoacid dehydrogenase complex"/>
    <property type="evidence" value="ECO:0000318"/>
    <property type="project" value="GO_Central"/>
</dbReference>
<dbReference type="SUPFAM" id="SSF47005">
    <property type="entry name" value="Peripheral subunit-binding domain of 2-oxo acid dehydrogenase complex"/>
    <property type="match status" value="1"/>
</dbReference>
<keyword evidence="14" id="KW-1185">Reference proteome</keyword>
<dbReference type="Proteomes" id="UP000002149">
    <property type="component" value="Chromosome 1"/>
</dbReference>
<accession>Q5KP05</accession>
<dbReference type="InterPro" id="IPR011053">
    <property type="entry name" value="Single_hybrid_motif"/>
</dbReference>
<evidence type="ECO:0000256" key="7">
    <source>
        <dbReference type="ARBA" id="ARBA00023128"/>
    </source>
</evidence>
<evidence type="ECO:0000313" key="14">
    <source>
        <dbReference type="Proteomes" id="UP000002149"/>
    </source>
</evidence>
<dbReference type="EMBL" id="AE017341">
    <property type="protein sequence ID" value="AAW41028.1"/>
    <property type="molecule type" value="Genomic_DNA"/>
</dbReference>
<dbReference type="InterPro" id="IPR036625">
    <property type="entry name" value="E3-bd_dom_sf"/>
</dbReference>
<feature type="region of interest" description="Disordered" evidence="10">
    <location>
        <begin position="258"/>
        <end position="286"/>
    </location>
</feature>
<evidence type="ECO:0000256" key="4">
    <source>
        <dbReference type="ARBA" id="ARBA00022679"/>
    </source>
</evidence>
<feature type="compositionally biased region" description="Basic and acidic residues" evidence="10">
    <location>
        <begin position="275"/>
        <end position="286"/>
    </location>
</feature>
<feature type="compositionally biased region" description="Acidic residues" evidence="10">
    <location>
        <begin position="135"/>
        <end position="144"/>
    </location>
</feature>
<dbReference type="PANTHER" id="PTHR43178">
    <property type="entry name" value="DIHYDROLIPOAMIDE ACETYLTRANSFERASE COMPONENT OF PYRUVATE DEHYDROGENASE COMPLEX"/>
    <property type="match status" value="1"/>
</dbReference>
<dbReference type="OMA" id="IPHVTNF"/>
<evidence type="ECO:0000259" key="12">
    <source>
        <dbReference type="PROSITE" id="PS51826"/>
    </source>
</evidence>
<dbReference type="Gene3D" id="4.10.320.10">
    <property type="entry name" value="E3-binding domain"/>
    <property type="match status" value="1"/>
</dbReference>
<feature type="compositionally biased region" description="Basic and acidic residues" evidence="10">
    <location>
        <begin position="196"/>
        <end position="205"/>
    </location>
</feature>
<dbReference type="STRING" id="214684.Q5KP05"/>
<dbReference type="SUPFAM" id="SSF51230">
    <property type="entry name" value="Single hybrid motif"/>
    <property type="match status" value="1"/>
</dbReference>
<dbReference type="SUPFAM" id="SSF52777">
    <property type="entry name" value="CoA-dependent acyltransferases"/>
    <property type="match status" value="1"/>
</dbReference>
<dbReference type="InParanoid" id="Q5KP05"/>
<dbReference type="Pfam" id="PF00364">
    <property type="entry name" value="Biotin_lipoyl"/>
    <property type="match status" value="1"/>
</dbReference>
<organism evidence="13 14">
    <name type="scientific">Cryptococcus deneoformans (strain JEC21 / ATCC MYA-565)</name>
    <name type="common">Cryptococcus neoformans var. neoformans serotype D</name>
    <dbReference type="NCBI Taxonomy" id="214684"/>
    <lineage>
        <taxon>Eukaryota</taxon>
        <taxon>Fungi</taxon>
        <taxon>Dikarya</taxon>
        <taxon>Basidiomycota</taxon>
        <taxon>Agaricomycotina</taxon>
        <taxon>Tremellomycetes</taxon>
        <taxon>Tremellales</taxon>
        <taxon>Cryptococcaceae</taxon>
        <taxon>Cryptococcus</taxon>
        <taxon>Cryptococcus neoformans species complex</taxon>
    </lineage>
</organism>
<keyword evidence="5 9" id="KW-0450">Lipoyl</keyword>
<dbReference type="GeneID" id="3253302"/>
<evidence type="ECO:0000313" key="13">
    <source>
        <dbReference type="EMBL" id="AAW41028.1"/>
    </source>
</evidence>
<protein>
    <recommendedName>
        <fullName evidence="9">Dihydrolipoamide acetyltransferase component of pyruvate dehydrogenase complex</fullName>
        <ecNumber evidence="9">2.3.1.-</ecNumber>
    </recommendedName>
</protein>
<dbReference type="CDD" id="cd06849">
    <property type="entry name" value="lipoyl_domain"/>
    <property type="match status" value="1"/>
</dbReference>